<dbReference type="Proteomes" id="UP000008312">
    <property type="component" value="Unassembled WGS sequence"/>
</dbReference>
<dbReference type="GO" id="GO:0032040">
    <property type="term" value="C:small-subunit processome"/>
    <property type="evidence" value="ECO:0007669"/>
    <property type="project" value="TreeGrafter"/>
</dbReference>
<feature type="region of interest" description="Disordered" evidence="1">
    <location>
        <begin position="207"/>
        <end position="227"/>
    </location>
</feature>
<dbReference type="SUPFAM" id="SSF50978">
    <property type="entry name" value="WD40 repeat-like"/>
    <property type="match status" value="1"/>
</dbReference>
<dbReference type="PANTHER" id="PTHR44163:SF1">
    <property type="entry name" value="U3 SMALL NUCLEOLAR RNA-ASSOCIATED PROTEIN 4 HOMOLOG"/>
    <property type="match status" value="1"/>
</dbReference>
<dbReference type="GO" id="GO:0003723">
    <property type="term" value="F:RNA binding"/>
    <property type="evidence" value="ECO:0007669"/>
    <property type="project" value="TreeGrafter"/>
</dbReference>
<dbReference type="PANTHER" id="PTHR44163">
    <property type="entry name" value="U3 SMALL NUCLEOLAR RNA-ASSOCIATED PROTEIN 4 HOMOLOG"/>
    <property type="match status" value="1"/>
</dbReference>
<gene>
    <name evidence="2" type="ORF">GSBLH_T00004096001</name>
</gene>
<keyword evidence="3" id="KW-1185">Reference proteome</keyword>
<dbReference type="AlphaFoldDB" id="D8M8F9"/>
<dbReference type="GO" id="GO:0000462">
    <property type="term" value="P:maturation of SSU-rRNA from tricistronic rRNA transcript (SSU-rRNA, 5.8S rRNA, LSU-rRNA)"/>
    <property type="evidence" value="ECO:0007669"/>
    <property type="project" value="InterPro"/>
</dbReference>
<dbReference type="InterPro" id="IPR046351">
    <property type="entry name" value="UTP4"/>
</dbReference>
<dbReference type="InParanoid" id="D8M8F9"/>
<proteinExistence type="predicted"/>
<accession>D8M8F9</accession>
<dbReference type="OrthoDB" id="10621462at2759"/>
<dbReference type="RefSeq" id="XP_012898396.1">
    <property type="nucleotide sequence ID" value="XM_013042942.1"/>
</dbReference>
<dbReference type="GO" id="GO:0034455">
    <property type="term" value="C:t-UTP complex"/>
    <property type="evidence" value="ECO:0007669"/>
    <property type="project" value="TreeGrafter"/>
</dbReference>
<evidence type="ECO:0000313" key="2">
    <source>
        <dbReference type="EMBL" id="CBK24348.2"/>
    </source>
</evidence>
<evidence type="ECO:0000313" key="3">
    <source>
        <dbReference type="Proteomes" id="UP000008312"/>
    </source>
</evidence>
<dbReference type="EMBL" id="FN668683">
    <property type="protein sequence ID" value="CBK24348.2"/>
    <property type="molecule type" value="Genomic_DNA"/>
</dbReference>
<dbReference type="GO" id="GO:0030686">
    <property type="term" value="C:90S preribosome"/>
    <property type="evidence" value="ECO:0007669"/>
    <property type="project" value="InterPro"/>
</dbReference>
<name>D8M8F9_BLAHO</name>
<reference evidence="2" key="1">
    <citation type="submission" date="2010-02" db="EMBL/GenBank/DDBJ databases">
        <title>Sequencing and annotation of the Blastocystis hominis genome.</title>
        <authorList>
            <person name="Wincker P."/>
        </authorList>
    </citation>
    <scope>NUCLEOTIDE SEQUENCE</scope>
    <source>
        <strain evidence="2">Singapore isolate B</strain>
    </source>
</reference>
<dbReference type="InterPro" id="IPR036322">
    <property type="entry name" value="WD40_repeat_dom_sf"/>
</dbReference>
<evidence type="ECO:0000256" key="1">
    <source>
        <dbReference type="SAM" id="MobiDB-lite"/>
    </source>
</evidence>
<protein>
    <submittedName>
        <fullName evidence="2">Uncharacterized protein</fullName>
    </submittedName>
</protein>
<sequence length="523" mass="56511">MLQVFKAHEGDVLTLSVFSYLDAQTAGKRVPTTLLVSGGVDAKLCVFAHRDEDRTGETGETVETESGWIHAATYRSHTHDILCSTVQLTANNASTLFLTTKLKTLKHQLDVLRRNAQTPAAAPVPAGTGSSDLPVLRPVNEDLAMLAIISGGADGNLVVYNLQGRLESLTFRLYGFPSFFCPAVAAQAKHCLLRFDHSVELVRLGEPDRSVSPAGSADPGKETVSSTPFALSSGFQSLARIHLEGGRNTHSAALFEDEDACLLLVSDMAQIKLFRFRAADLTVQPVPLPPALRDFPAVSVQFLALRTLCVLAVSASGDCRIDSLDGECFFAGHLAASPLPPLTSVTVARVREARNTVSLVVTALCRTIAIVDLDLVTRAASFAPLPSPALPITAVTVVRSRKALRLAPAEGSPAVPGKWTLLAALADNSLTAYDLDERRVNRDLELAVFALPPEFARSVEPISTMFFSKKDMRWVLANREAAVACQIRIGETGETGETRETRDAKLENALMHWKGHRLERLME</sequence>
<organism evidence="2">
    <name type="scientific">Blastocystis hominis</name>
    <dbReference type="NCBI Taxonomy" id="12968"/>
    <lineage>
        <taxon>Eukaryota</taxon>
        <taxon>Sar</taxon>
        <taxon>Stramenopiles</taxon>
        <taxon>Bigyra</taxon>
        <taxon>Opalozoa</taxon>
        <taxon>Opalinata</taxon>
        <taxon>Blastocystidae</taxon>
        <taxon>Blastocystis</taxon>
    </lineage>
</organism>
<dbReference type="GeneID" id="24921141"/>